<dbReference type="InterPro" id="IPR008928">
    <property type="entry name" value="6-hairpin_glycosidase_sf"/>
</dbReference>
<organism evidence="5 6">
    <name type="scientific">Pseudocohnilembus persalinus</name>
    <name type="common">Ciliate</name>
    <dbReference type="NCBI Taxonomy" id="266149"/>
    <lineage>
        <taxon>Eukaryota</taxon>
        <taxon>Sar</taxon>
        <taxon>Alveolata</taxon>
        <taxon>Ciliophora</taxon>
        <taxon>Intramacronucleata</taxon>
        <taxon>Oligohymenophorea</taxon>
        <taxon>Scuticociliatia</taxon>
        <taxon>Philasterida</taxon>
        <taxon>Pseudocohnilembidae</taxon>
        <taxon>Pseudocohnilembus</taxon>
    </lineage>
</organism>
<evidence type="ECO:0000313" key="5">
    <source>
        <dbReference type="EMBL" id="KRX02682.1"/>
    </source>
</evidence>
<dbReference type="PRINTS" id="PR00744">
    <property type="entry name" value="GLHYDRLASE37"/>
</dbReference>
<dbReference type="Gene3D" id="1.50.10.10">
    <property type="match status" value="1"/>
</dbReference>
<dbReference type="OMA" id="DAPFGWA"/>
<comment type="catalytic activity">
    <reaction evidence="4">
        <text>alpha,alpha-trehalose + H2O = alpha-D-glucose + beta-D-glucose</text>
        <dbReference type="Rhea" id="RHEA:32675"/>
        <dbReference type="ChEBI" id="CHEBI:15377"/>
        <dbReference type="ChEBI" id="CHEBI:15903"/>
        <dbReference type="ChEBI" id="CHEBI:16551"/>
        <dbReference type="ChEBI" id="CHEBI:17925"/>
        <dbReference type="EC" id="3.2.1.28"/>
    </reaction>
</comment>
<dbReference type="PANTHER" id="PTHR23403">
    <property type="entry name" value="TREHALASE"/>
    <property type="match status" value="1"/>
</dbReference>
<dbReference type="InterPro" id="IPR018232">
    <property type="entry name" value="Glyco_hydro_37_CS"/>
</dbReference>
<dbReference type="Pfam" id="PF01204">
    <property type="entry name" value="Trehalase"/>
    <property type="match status" value="1"/>
</dbReference>
<evidence type="ECO:0000256" key="1">
    <source>
        <dbReference type="ARBA" id="ARBA00005615"/>
    </source>
</evidence>
<gene>
    <name evidence="5" type="ORF">PPERSA_12022</name>
</gene>
<sequence>MPLRYPPEIVYEKFFQIDYNDKQTLKEFLKENFYKAYSDVKEYSPKDFKENPKFLNKIESLQLKQFAGEVNQIWKTLVKEFDHSFSCEDCFTSIKSKYPFVVPGGRFQEYYYWDNLWVLHGLIVSEMYQTAYNLVFNILDMIDQIGYMPNGSRIYYYNRTQPPVITQMVKVLYDAYINDGEDEKAQKLLNYSYTILKSEHEFFQRHNGIELEFDGQQKTTMNFYTSNLTSPRPESYRQDYELHLQNPQRDEKTLYKNLGAGAESGWDYSSRWFQDGENLGTINLLTIIPVDLNANMLKNEEILGQFAKNLGKQLDQQYFESLHQKRYKAINSLLFNEDKKQWQDYFYESGQNQQRFYASNYVQLINLKTGISDGELNPILTYLQENYVDKYVGGIPASEKITGQQWDLPNAWAPSQYYILEGLWKQPQNLKAQQLAKQISQNFLKNAFCSYYNPDLSEKAIYEKYNSEQIGQPGGAGEYTIQVGFGWTNGTILRILQKYPKIETPQCENNDFDAEILKKIKLFLK</sequence>
<dbReference type="InParanoid" id="A0A0V0QKN9"/>
<dbReference type="OrthoDB" id="3542292at2759"/>
<dbReference type="InterPro" id="IPR001661">
    <property type="entry name" value="Glyco_hydro_37"/>
</dbReference>
<name>A0A0V0QKN9_PSEPJ</name>
<dbReference type="EC" id="3.2.1.28" evidence="4"/>
<dbReference type="GO" id="GO:0005993">
    <property type="term" value="P:trehalose catabolic process"/>
    <property type="evidence" value="ECO:0007669"/>
    <property type="project" value="TreeGrafter"/>
</dbReference>
<reference evidence="5 6" key="1">
    <citation type="journal article" date="2015" name="Sci. Rep.">
        <title>Genome of the facultative scuticociliatosis pathogen Pseudocohnilembus persalinus provides insight into its virulence through horizontal gene transfer.</title>
        <authorList>
            <person name="Xiong J."/>
            <person name="Wang G."/>
            <person name="Cheng J."/>
            <person name="Tian M."/>
            <person name="Pan X."/>
            <person name="Warren A."/>
            <person name="Jiang C."/>
            <person name="Yuan D."/>
            <person name="Miao W."/>
        </authorList>
    </citation>
    <scope>NUCLEOTIDE SEQUENCE [LARGE SCALE GENOMIC DNA]</scope>
    <source>
        <strain evidence="5">36N120E</strain>
    </source>
</reference>
<dbReference type="PROSITE" id="PS00928">
    <property type="entry name" value="TREHALASE_2"/>
    <property type="match status" value="1"/>
</dbReference>
<evidence type="ECO:0000256" key="4">
    <source>
        <dbReference type="RuleBase" id="RU361180"/>
    </source>
</evidence>
<protein>
    <recommendedName>
        <fullName evidence="4">Trehalase</fullName>
        <ecNumber evidence="4">3.2.1.28</ecNumber>
    </recommendedName>
    <alternativeName>
        <fullName evidence="4">Alpha-trehalose glucohydrolase</fullName>
    </alternativeName>
</protein>
<dbReference type="Proteomes" id="UP000054937">
    <property type="component" value="Unassembled WGS sequence"/>
</dbReference>
<dbReference type="AlphaFoldDB" id="A0A0V0QKN9"/>
<keyword evidence="2 4" id="KW-0378">Hydrolase</keyword>
<keyword evidence="3 4" id="KW-0326">Glycosidase</keyword>
<dbReference type="SUPFAM" id="SSF48208">
    <property type="entry name" value="Six-hairpin glycosidases"/>
    <property type="match status" value="1"/>
</dbReference>
<dbReference type="EMBL" id="LDAU01000154">
    <property type="protein sequence ID" value="KRX02682.1"/>
    <property type="molecule type" value="Genomic_DNA"/>
</dbReference>
<dbReference type="GO" id="GO:0004555">
    <property type="term" value="F:alpha,alpha-trehalase activity"/>
    <property type="evidence" value="ECO:0007669"/>
    <property type="project" value="UniProtKB-EC"/>
</dbReference>
<comment type="similarity">
    <text evidence="1 4">Belongs to the glycosyl hydrolase 37 family.</text>
</comment>
<dbReference type="InterPro" id="IPR012341">
    <property type="entry name" value="6hp_glycosidase-like_sf"/>
</dbReference>
<keyword evidence="6" id="KW-1185">Reference proteome</keyword>
<evidence type="ECO:0000256" key="3">
    <source>
        <dbReference type="ARBA" id="ARBA00023295"/>
    </source>
</evidence>
<evidence type="ECO:0000313" key="6">
    <source>
        <dbReference type="Proteomes" id="UP000054937"/>
    </source>
</evidence>
<proteinExistence type="inferred from homology"/>
<accession>A0A0V0QKN9</accession>
<evidence type="ECO:0000256" key="2">
    <source>
        <dbReference type="ARBA" id="ARBA00022801"/>
    </source>
</evidence>
<comment type="caution">
    <text evidence="5">The sequence shown here is derived from an EMBL/GenBank/DDBJ whole genome shotgun (WGS) entry which is preliminary data.</text>
</comment>
<dbReference type="PANTHER" id="PTHR23403:SF1">
    <property type="entry name" value="TREHALASE"/>
    <property type="match status" value="1"/>
</dbReference>